<gene>
    <name evidence="1" type="ORF">A6035_00520</name>
</gene>
<evidence type="ECO:0000313" key="1">
    <source>
        <dbReference type="EMBL" id="AWH90910.1"/>
    </source>
</evidence>
<evidence type="ECO:0000313" key="2">
    <source>
        <dbReference type="Proteomes" id="UP000244928"/>
    </source>
</evidence>
<protein>
    <submittedName>
        <fullName evidence="1">Uncharacterized protein</fullName>
    </submittedName>
</protein>
<proteinExistence type="predicted"/>
<dbReference type="EMBL" id="CP015449">
    <property type="protein sequence ID" value="AWH90910.1"/>
    <property type="molecule type" value="Genomic_DNA"/>
</dbReference>
<dbReference type="AlphaFoldDB" id="A0A2S1R3N9"/>
<sequence length="87" mass="9386">MTVHIGSKVSVEDILAALSQFRNHVEDADLPADEKQDLLEEIGAIESRGPRRGLEWVRAQLNALSTAVSGALGSESAELLVRMISES</sequence>
<accession>A0A2S1R3N9</accession>
<name>A0A2S1R3N9_9ACTN</name>
<organism evidence="1 2">
    <name type="scientific">Dietzia lutea</name>
    <dbReference type="NCBI Taxonomy" id="546160"/>
    <lineage>
        <taxon>Bacteria</taxon>
        <taxon>Bacillati</taxon>
        <taxon>Actinomycetota</taxon>
        <taxon>Actinomycetes</taxon>
        <taxon>Mycobacteriales</taxon>
        <taxon>Dietziaceae</taxon>
        <taxon>Dietzia</taxon>
    </lineage>
</organism>
<dbReference type="KEGG" id="dlu:A6035_00520"/>
<dbReference type="Proteomes" id="UP000244928">
    <property type="component" value="Chromosome"/>
</dbReference>
<reference evidence="1 2" key="1">
    <citation type="submission" date="2016-04" db="EMBL/GenBank/DDBJ databases">
        <title>Complete genome sequence of Dietzia lutea YIM 80766T, a strain isolated from desert soil in Egypt.</title>
        <authorList>
            <person name="Zhao J."/>
            <person name="Hu B."/>
            <person name="Geng S."/>
            <person name="Nie Y."/>
            <person name="Tang Y."/>
        </authorList>
    </citation>
    <scope>NUCLEOTIDE SEQUENCE [LARGE SCALE GENOMIC DNA]</scope>
    <source>
        <strain evidence="1 2">YIM 80766</strain>
    </source>
</reference>
<keyword evidence="2" id="KW-1185">Reference proteome</keyword>